<evidence type="ECO:0000259" key="7">
    <source>
        <dbReference type="PROSITE" id="PS51203"/>
    </source>
</evidence>
<dbReference type="Pfam" id="PF04969">
    <property type="entry name" value="CS"/>
    <property type="match status" value="1"/>
</dbReference>
<dbReference type="STRING" id="930990.A0A067M9V2"/>
<dbReference type="InterPro" id="IPR007052">
    <property type="entry name" value="CS_dom"/>
</dbReference>
<organism evidence="8 9">
    <name type="scientific">Botryobasidium botryosum (strain FD-172 SS1)</name>
    <dbReference type="NCBI Taxonomy" id="930990"/>
    <lineage>
        <taxon>Eukaryota</taxon>
        <taxon>Fungi</taxon>
        <taxon>Dikarya</taxon>
        <taxon>Basidiomycota</taxon>
        <taxon>Agaricomycotina</taxon>
        <taxon>Agaricomycetes</taxon>
        <taxon>Cantharellales</taxon>
        <taxon>Botryobasidiaceae</taxon>
        <taxon>Botryobasidium</taxon>
    </lineage>
</organism>
<keyword evidence="5" id="KW-0539">Nucleus</keyword>
<dbReference type="CDD" id="cd06467">
    <property type="entry name" value="p23_NUDC_like"/>
    <property type="match status" value="1"/>
</dbReference>
<feature type="region of interest" description="Disordered" evidence="6">
    <location>
        <begin position="276"/>
        <end position="314"/>
    </location>
</feature>
<keyword evidence="9" id="KW-1185">Reference proteome</keyword>
<dbReference type="Proteomes" id="UP000027195">
    <property type="component" value="Unassembled WGS sequence"/>
</dbReference>
<dbReference type="SUPFAM" id="SSF49764">
    <property type="entry name" value="HSP20-like chaperones"/>
    <property type="match status" value="1"/>
</dbReference>
<comment type="subcellular location">
    <subcellularLocation>
        <location evidence="2">Cytoplasm</location>
    </subcellularLocation>
    <subcellularLocation>
        <location evidence="1">Nucleus</location>
    </subcellularLocation>
</comment>
<reference evidence="9" key="1">
    <citation type="journal article" date="2014" name="Proc. Natl. Acad. Sci. U.S.A.">
        <title>Extensive sampling of basidiomycete genomes demonstrates inadequacy of the white-rot/brown-rot paradigm for wood decay fungi.</title>
        <authorList>
            <person name="Riley R."/>
            <person name="Salamov A.A."/>
            <person name="Brown D.W."/>
            <person name="Nagy L.G."/>
            <person name="Floudas D."/>
            <person name="Held B.W."/>
            <person name="Levasseur A."/>
            <person name="Lombard V."/>
            <person name="Morin E."/>
            <person name="Otillar R."/>
            <person name="Lindquist E.A."/>
            <person name="Sun H."/>
            <person name="LaButti K.M."/>
            <person name="Schmutz J."/>
            <person name="Jabbour D."/>
            <person name="Luo H."/>
            <person name="Baker S.E."/>
            <person name="Pisabarro A.G."/>
            <person name="Walton J.D."/>
            <person name="Blanchette R.A."/>
            <person name="Henrissat B."/>
            <person name="Martin F."/>
            <person name="Cullen D."/>
            <person name="Hibbett D.S."/>
            <person name="Grigoriev I.V."/>
        </authorList>
    </citation>
    <scope>NUCLEOTIDE SEQUENCE [LARGE SCALE GENOMIC DNA]</scope>
    <source>
        <strain evidence="9">FD-172 SS1</strain>
    </source>
</reference>
<name>A0A067M9V2_BOTB1</name>
<evidence type="ECO:0000313" key="9">
    <source>
        <dbReference type="Proteomes" id="UP000027195"/>
    </source>
</evidence>
<dbReference type="HOGENOM" id="CLU_021382_0_0_1"/>
<dbReference type="OrthoDB" id="428655at2759"/>
<dbReference type="GO" id="GO:0005737">
    <property type="term" value="C:cytoplasm"/>
    <property type="evidence" value="ECO:0007669"/>
    <property type="project" value="UniProtKB-SubCell"/>
</dbReference>
<keyword evidence="4" id="KW-0963">Cytoplasm</keyword>
<evidence type="ECO:0000256" key="2">
    <source>
        <dbReference type="ARBA" id="ARBA00004496"/>
    </source>
</evidence>
<dbReference type="AlphaFoldDB" id="A0A067M9V2"/>
<dbReference type="EMBL" id="KL198058">
    <property type="protein sequence ID" value="KDQ11485.1"/>
    <property type="molecule type" value="Genomic_DNA"/>
</dbReference>
<dbReference type="InterPro" id="IPR008978">
    <property type="entry name" value="HSP20-like_chaperone"/>
</dbReference>
<evidence type="ECO:0000313" key="8">
    <source>
        <dbReference type="EMBL" id="KDQ11485.1"/>
    </source>
</evidence>
<dbReference type="Gene3D" id="2.60.40.790">
    <property type="match status" value="1"/>
</dbReference>
<protein>
    <recommendedName>
        <fullName evidence="3">NudC domain-containing protein 1</fullName>
    </recommendedName>
</protein>
<dbReference type="PANTHER" id="PTHR21664:SF1">
    <property type="entry name" value="NUDC DOMAIN-CONTAINING PROTEIN 1"/>
    <property type="match status" value="1"/>
</dbReference>
<proteinExistence type="predicted"/>
<dbReference type="InterPro" id="IPR037895">
    <property type="entry name" value="NUDCD1"/>
</dbReference>
<dbReference type="PANTHER" id="PTHR21664">
    <property type="entry name" value="CHRONIC MYELOGENOUS LEUKEMIA TUMOR ANTIGEN 66"/>
    <property type="match status" value="1"/>
</dbReference>
<accession>A0A067M9V2</accession>
<evidence type="ECO:0000256" key="3">
    <source>
        <dbReference type="ARBA" id="ARBA00018915"/>
    </source>
</evidence>
<dbReference type="InParanoid" id="A0A067M9V2"/>
<dbReference type="GO" id="GO:0005634">
    <property type="term" value="C:nucleus"/>
    <property type="evidence" value="ECO:0007669"/>
    <property type="project" value="UniProtKB-SubCell"/>
</dbReference>
<evidence type="ECO:0000256" key="1">
    <source>
        <dbReference type="ARBA" id="ARBA00004123"/>
    </source>
</evidence>
<evidence type="ECO:0000256" key="5">
    <source>
        <dbReference type="ARBA" id="ARBA00023242"/>
    </source>
</evidence>
<evidence type="ECO:0000256" key="6">
    <source>
        <dbReference type="SAM" id="MobiDB-lite"/>
    </source>
</evidence>
<gene>
    <name evidence="8" type="ORF">BOTBODRAFT_35361</name>
</gene>
<evidence type="ECO:0000256" key="4">
    <source>
        <dbReference type="ARBA" id="ARBA00022490"/>
    </source>
</evidence>
<dbReference type="PROSITE" id="PS51203">
    <property type="entry name" value="CS"/>
    <property type="match status" value="1"/>
</dbReference>
<feature type="domain" description="CS" evidence="7">
    <location>
        <begin position="307"/>
        <end position="418"/>
    </location>
</feature>
<sequence length="665" mass="71483">MAAFTTNRALLNSKFEGYKLDPLSQEDCVHHYTLPSPGVTQSTVSSSSQLSFPEVQSRIRHNHLAAGYDGRFAYGDKDGGVVVIVMSPNEQENQNPTFYRIFDVPQPIQTDSGANHEYPAVRAINPNTWSISDGAGRLYIVQTTESPSGVEGNLLALYELTSTSTETHSAGNLVPFRLHNIVDSSAGIVTAVLTTTVVEVASSSQGSTTTAKPKRKISFDLIAVNLQLPNEPDDAPQTMNIAWRLRGDDIPAHILFDPGRGYLAIAADSPFQKLGVPTLSSSDPSPDELAPIPRADENLDAEPVGPEKPPPYSWNQTTDTVTVAFPLPSSTPKSNIHVRLAATTLTIVIAESGTPLIEGFPIPRYEVRKFWDRIDASASFWTWDREGEKSTPNHPHTVGLLTLHLEKGNEGTKWPHVFAEGQGEVEVLETVDPSEMWLVREQLEKYTAALASGEDMSGLGLGRGAPSLAEGEMDEEVDAHVGRRVVLTWVKAETGDIVGNPQKGLSIDLLSSPLPITVSAADEGVVTSHSLVTKNDIDGLYYTLLPPPVIDSPSTSIDPPTWTHTDTYPALAFVLATKRDTRFVFHQAQRAVMAFESAGGGTSGNVYVYRGSKTRGAKWAQQAVLKVGGGSAGTVLGVGGVRTKSGAVAVVCLCEAELVVLRGVF</sequence>